<keyword evidence="8" id="KW-1185">Reference proteome</keyword>
<dbReference type="PANTHER" id="PTHR18937:SF172">
    <property type="entry name" value="STRUCTURAL MAINTENANCE OF CHROMOSOMES PROTEIN"/>
    <property type="match status" value="1"/>
</dbReference>
<comment type="subcellular location">
    <subcellularLocation>
        <location evidence="1">Nucleus</location>
    </subcellularLocation>
</comment>
<organism evidence="7 8">
    <name type="scientific">Pseudolycoriella hygida</name>
    <dbReference type="NCBI Taxonomy" id="35572"/>
    <lineage>
        <taxon>Eukaryota</taxon>
        <taxon>Metazoa</taxon>
        <taxon>Ecdysozoa</taxon>
        <taxon>Arthropoda</taxon>
        <taxon>Hexapoda</taxon>
        <taxon>Insecta</taxon>
        <taxon>Pterygota</taxon>
        <taxon>Neoptera</taxon>
        <taxon>Endopterygota</taxon>
        <taxon>Diptera</taxon>
        <taxon>Nematocera</taxon>
        <taxon>Sciaroidea</taxon>
        <taxon>Sciaridae</taxon>
        <taxon>Pseudolycoriella</taxon>
    </lineage>
</organism>
<dbReference type="InterPro" id="IPR003395">
    <property type="entry name" value="RecF/RecN/SMC_N"/>
</dbReference>
<feature type="compositionally biased region" description="Acidic residues" evidence="5">
    <location>
        <begin position="1"/>
        <end position="20"/>
    </location>
</feature>
<feature type="region of interest" description="Disordered" evidence="5">
    <location>
        <begin position="1"/>
        <end position="26"/>
    </location>
</feature>
<dbReference type="OrthoDB" id="5575062at2759"/>
<dbReference type="GO" id="GO:0007076">
    <property type="term" value="P:mitotic chromosome condensation"/>
    <property type="evidence" value="ECO:0007669"/>
    <property type="project" value="TreeGrafter"/>
</dbReference>
<evidence type="ECO:0000313" key="7">
    <source>
        <dbReference type="EMBL" id="KAJ6639312.1"/>
    </source>
</evidence>
<dbReference type="InterPro" id="IPR027417">
    <property type="entry name" value="P-loop_NTPase"/>
</dbReference>
<dbReference type="SUPFAM" id="SSF52540">
    <property type="entry name" value="P-loop containing nucleoside triphosphate hydrolases"/>
    <property type="match status" value="1"/>
</dbReference>
<sequence length="167" mass="18539">LNADNDEQEDDDLNLSDDEEGGTRIGDIYIPPPVKPYCSTESIGPRLIITKISICNFKSYAGEVFLGPFSHCFHAIIGPNGSGKSNVIDSMLFVFDYRANKIRCKKLSVLIHKSSAHEDISSCSVAVHFAQIVDHPDGTYEIVKDSAFVISRTAFRDNSSFYTIDKR</sequence>
<reference evidence="7" key="1">
    <citation type="submission" date="2022-07" db="EMBL/GenBank/DDBJ databases">
        <authorList>
            <person name="Trinca V."/>
            <person name="Uliana J.V.C."/>
            <person name="Torres T.T."/>
            <person name="Ward R.J."/>
            <person name="Monesi N."/>
        </authorList>
    </citation>
    <scope>NUCLEOTIDE SEQUENCE</scope>
    <source>
        <strain evidence="7">HSMRA1968</strain>
        <tissue evidence="7">Whole embryos</tissue>
    </source>
</reference>
<evidence type="ECO:0000256" key="4">
    <source>
        <dbReference type="ARBA" id="ARBA00023242"/>
    </source>
</evidence>
<dbReference type="GO" id="GO:0005524">
    <property type="term" value="F:ATP binding"/>
    <property type="evidence" value="ECO:0007669"/>
    <property type="project" value="UniProtKB-KW"/>
</dbReference>
<dbReference type="GO" id="GO:0005634">
    <property type="term" value="C:nucleus"/>
    <property type="evidence" value="ECO:0007669"/>
    <property type="project" value="UniProtKB-SubCell"/>
</dbReference>
<keyword evidence="3" id="KW-0067">ATP-binding</keyword>
<comment type="caution">
    <text evidence="7">The sequence shown here is derived from an EMBL/GenBank/DDBJ whole genome shotgun (WGS) entry which is preliminary data.</text>
</comment>
<evidence type="ECO:0000256" key="2">
    <source>
        <dbReference type="ARBA" id="ARBA00022741"/>
    </source>
</evidence>
<feature type="domain" description="RecF/RecN/SMC N-terminal" evidence="6">
    <location>
        <begin position="49"/>
        <end position="166"/>
    </location>
</feature>
<feature type="non-terminal residue" evidence="7">
    <location>
        <position position="167"/>
    </location>
</feature>
<evidence type="ECO:0000256" key="3">
    <source>
        <dbReference type="ARBA" id="ARBA00022840"/>
    </source>
</evidence>
<dbReference type="GO" id="GO:0000796">
    <property type="term" value="C:condensin complex"/>
    <property type="evidence" value="ECO:0007669"/>
    <property type="project" value="TreeGrafter"/>
</dbReference>
<proteinExistence type="predicted"/>
<keyword evidence="2" id="KW-0547">Nucleotide-binding</keyword>
<dbReference type="EMBL" id="WJQU01000003">
    <property type="protein sequence ID" value="KAJ6639312.1"/>
    <property type="molecule type" value="Genomic_DNA"/>
</dbReference>
<evidence type="ECO:0000256" key="1">
    <source>
        <dbReference type="ARBA" id="ARBA00004123"/>
    </source>
</evidence>
<keyword evidence="4" id="KW-0539">Nucleus</keyword>
<dbReference type="Gene3D" id="3.40.50.300">
    <property type="entry name" value="P-loop containing nucleotide triphosphate hydrolases"/>
    <property type="match status" value="1"/>
</dbReference>
<feature type="non-terminal residue" evidence="7">
    <location>
        <position position="1"/>
    </location>
</feature>
<evidence type="ECO:0000259" key="6">
    <source>
        <dbReference type="Pfam" id="PF02463"/>
    </source>
</evidence>
<name>A0A9Q0MYV7_9DIPT</name>
<protein>
    <submittedName>
        <fullName evidence="7">Structural maintenance of chromosomes protein 4</fullName>
    </submittedName>
</protein>
<gene>
    <name evidence="7" type="primary">smc4_5</name>
    <name evidence="7" type="ORF">Bhyg_12056</name>
</gene>
<dbReference type="Pfam" id="PF02463">
    <property type="entry name" value="SMC_N"/>
    <property type="match status" value="1"/>
</dbReference>
<accession>A0A9Q0MYV7</accession>
<dbReference type="AlphaFoldDB" id="A0A9Q0MYV7"/>
<evidence type="ECO:0000313" key="8">
    <source>
        <dbReference type="Proteomes" id="UP001151699"/>
    </source>
</evidence>
<dbReference type="PANTHER" id="PTHR18937">
    <property type="entry name" value="STRUCTURAL MAINTENANCE OF CHROMOSOMES SMC FAMILY MEMBER"/>
    <property type="match status" value="1"/>
</dbReference>
<dbReference type="Proteomes" id="UP001151699">
    <property type="component" value="Chromosome X"/>
</dbReference>
<evidence type="ECO:0000256" key="5">
    <source>
        <dbReference type="SAM" id="MobiDB-lite"/>
    </source>
</evidence>